<feature type="signal peptide" evidence="2">
    <location>
        <begin position="1"/>
        <end position="21"/>
    </location>
</feature>
<evidence type="ECO:0008006" key="5">
    <source>
        <dbReference type="Google" id="ProtNLM"/>
    </source>
</evidence>
<protein>
    <recommendedName>
        <fullName evidence="5">Thrombospondin type 3 repeat-containing protein</fullName>
    </recommendedName>
</protein>
<dbReference type="PROSITE" id="PS51257">
    <property type="entry name" value="PROKAR_LIPOPROTEIN"/>
    <property type="match status" value="1"/>
</dbReference>
<dbReference type="Gene3D" id="4.10.1080.10">
    <property type="entry name" value="TSP type-3 repeat"/>
    <property type="match status" value="1"/>
</dbReference>
<feature type="compositionally biased region" description="Acidic residues" evidence="1">
    <location>
        <begin position="194"/>
        <end position="212"/>
    </location>
</feature>
<feature type="region of interest" description="Disordered" evidence="1">
    <location>
        <begin position="147"/>
        <end position="236"/>
    </location>
</feature>
<dbReference type="Proteomes" id="UP001610104">
    <property type="component" value="Unassembled WGS sequence"/>
</dbReference>
<gene>
    <name evidence="3" type="ORF">V8G56_09605</name>
</gene>
<evidence type="ECO:0000256" key="1">
    <source>
        <dbReference type="SAM" id="MobiDB-lite"/>
    </source>
</evidence>
<keyword evidence="4" id="KW-1185">Reference proteome</keyword>
<organism evidence="3 4">
    <name type="scientific">Gaetbulibacter aquiaggeris</name>
    <dbReference type="NCBI Taxonomy" id="1735373"/>
    <lineage>
        <taxon>Bacteria</taxon>
        <taxon>Pseudomonadati</taxon>
        <taxon>Bacteroidota</taxon>
        <taxon>Flavobacteriia</taxon>
        <taxon>Flavobacteriales</taxon>
        <taxon>Flavobacteriaceae</taxon>
        <taxon>Gaetbulibacter</taxon>
    </lineage>
</organism>
<reference evidence="3 4" key="1">
    <citation type="submission" date="2024-02" db="EMBL/GenBank/DDBJ databases">
        <title>A Gaetbulibacter species isolated from tidal flats and genomic insights of their niches.</title>
        <authorList>
            <person name="Ye Y."/>
        </authorList>
    </citation>
    <scope>NUCLEOTIDE SEQUENCE [LARGE SCALE GENOMIC DNA]</scope>
    <source>
        <strain evidence="3 4">KEM-8</strain>
    </source>
</reference>
<name>A0ABW7MQ87_9FLAO</name>
<evidence type="ECO:0000313" key="3">
    <source>
        <dbReference type="EMBL" id="MFH6768991.1"/>
    </source>
</evidence>
<dbReference type="RefSeq" id="WP_395438241.1">
    <property type="nucleotide sequence ID" value="NZ_JBAWKC010000003.1"/>
</dbReference>
<evidence type="ECO:0000256" key="2">
    <source>
        <dbReference type="SAM" id="SignalP"/>
    </source>
</evidence>
<sequence length="303" mass="32914">MRHSFLIVIIFSLLSTFSCNDGDVITISLDFDDTFESCGDLVFYNTKNDPAESLSLQITSPALSISDLLQVGADNTLVTTRTINGTSNTFNYRSYASLPSNLFCNDIPPSDIVITNDYESTTGTAVITTKLTEDDNDTVLAALEDINGNGDLNDDDTDGDGIPNYLDSDDDGDNILTRDEKPDPNKDNSLNDAQDTDGDGIPDYLDSDDDGDGTLTRDEENYSQDQNPANDVTNSEVGADYLNPEVNSLVPATAYREHSISETYVITMTINNVSLPNISQDVLNFGTLSNSALSTSRKLTPEF</sequence>
<feature type="compositionally biased region" description="Polar residues" evidence="1">
    <location>
        <begin position="223"/>
        <end position="236"/>
    </location>
</feature>
<accession>A0ABW7MQ87</accession>
<dbReference type="InterPro" id="IPR028974">
    <property type="entry name" value="TSP_type-3_rpt"/>
</dbReference>
<evidence type="ECO:0000313" key="4">
    <source>
        <dbReference type="Proteomes" id="UP001610104"/>
    </source>
</evidence>
<keyword evidence="2" id="KW-0732">Signal</keyword>
<feature type="chain" id="PRO_5047031637" description="Thrombospondin type 3 repeat-containing protein" evidence="2">
    <location>
        <begin position="22"/>
        <end position="303"/>
    </location>
</feature>
<proteinExistence type="predicted"/>
<comment type="caution">
    <text evidence="3">The sequence shown here is derived from an EMBL/GenBank/DDBJ whole genome shotgun (WGS) entry which is preliminary data.</text>
</comment>
<feature type="compositionally biased region" description="Basic and acidic residues" evidence="1">
    <location>
        <begin position="176"/>
        <end position="186"/>
    </location>
</feature>
<dbReference type="EMBL" id="JBAWKC010000003">
    <property type="protein sequence ID" value="MFH6768991.1"/>
    <property type="molecule type" value="Genomic_DNA"/>
</dbReference>